<evidence type="ECO:0000313" key="3">
    <source>
        <dbReference type="Proteomes" id="UP001374579"/>
    </source>
</evidence>
<evidence type="ECO:0000313" key="2">
    <source>
        <dbReference type="EMBL" id="KAK7108157.1"/>
    </source>
</evidence>
<dbReference type="AlphaFoldDB" id="A0AAN9BM52"/>
<feature type="compositionally biased region" description="Low complexity" evidence="1">
    <location>
        <begin position="183"/>
        <end position="196"/>
    </location>
</feature>
<keyword evidence="3" id="KW-1185">Reference proteome</keyword>
<accession>A0AAN9BM52</accession>
<comment type="caution">
    <text evidence="2">The sequence shown here is derived from an EMBL/GenBank/DDBJ whole genome shotgun (WGS) entry which is preliminary data.</text>
</comment>
<dbReference type="Proteomes" id="UP001374579">
    <property type="component" value="Unassembled WGS sequence"/>
</dbReference>
<evidence type="ECO:0000256" key="1">
    <source>
        <dbReference type="SAM" id="MobiDB-lite"/>
    </source>
</evidence>
<sequence>MKLEAHHAGLTLVVRHAAFQLHPHAFDDVTIHHLTRKLFLDTGNPDDLDLANDPSSMAAIDGQLVTRLHCLQTEGEALRVAVGPEVIVVEIQGVPGEGQTFAVAKADGQQGQGLALEEVTVGAHMTDAVAETWEDPTVHIDTVHTLTGPQQHELKLGITWVFEPKNGRSQASRGAAVHGPHTQPGGLQCPGLGPQHHGPRVRTLCRPRSRSRFRFRFSQRWPGLRRAKRSTFGWSGR</sequence>
<organism evidence="2 3">
    <name type="scientific">Littorina saxatilis</name>
    <dbReference type="NCBI Taxonomy" id="31220"/>
    <lineage>
        <taxon>Eukaryota</taxon>
        <taxon>Metazoa</taxon>
        <taxon>Spiralia</taxon>
        <taxon>Lophotrochozoa</taxon>
        <taxon>Mollusca</taxon>
        <taxon>Gastropoda</taxon>
        <taxon>Caenogastropoda</taxon>
        <taxon>Littorinimorpha</taxon>
        <taxon>Littorinoidea</taxon>
        <taxon>Littorinidae</taxon>
        <taxon>Littorina</taxon>
    </lineage>
</organism>
<protein>
    <submittedName>
        <fullName evidence="2">Uncharacterized protein</fullName>
    </submittedName>
</protein>
<gene>
    <name evidence="2" type="ORF">V1264_015946</name>
</gene>
<reference evidence="2 3" key="1">
    <citation type="submission" date="2024-02" db="EMBL/GenBank/DDBJ databases">
        <title>Chromosome-scale genome assembly of the rough periwinkle Littorina saxatilis.</title>
        <authorList>
            <person name="De Jode A."/>
            <person name="Faria R."/>
            <person name="Formenti G."/>
            <person name="Sims Y."/>
            <person name="Smith T.P."/>
            <person name="Tracey A."/>
            <person name="Wood J.M.D."/>
            <person name="Zagrodzka Z.B."/>
            <person name="Johannesson K."/>
            <person name="Butlin R.K."/>
            <person name="Leder E.H."/>
        </authorList>
    </citation>
    <scope>NUCLEOTIDE SEQUENCE [LARGE SCALE GENOMIC DNA]</scope>
    <source>
        <strain evidence="2">Snail1</strain>
        <tissue evidence="2">Muscle</tissue>
    </source>
</reference>
<proteinExistence type="predicted"/>
<name>A0AAN9BM52_9CAEN</name>
<feature type="region of interest" description="Disordered" evidence="1">
    <location>
        <begin position="170"/>
        <end position="201"/>
    </location>
</feature>
<dbReference type="EMBL" id="JBAMIC010000004">
    <property type="protein sequence ID" value="KAK7108157.1"/>
    <property type="molecule type" value="Genomic_DNA"/>
</dbReference>